<dbReference type="GO" id="GO:0003677">
    <property type="term" value="F:DNA binding"/>
    <property type="evidence" value="ECO:0007669"/>
    <property type="project" value="UniProtKB-UniRule"/>
</dbReference>
<feature type="DNA-binding region" description="H-T-H motif" evidence="2">
    <location>
        <begin position="24"/>
        <end position="43"/>
    </location>
</feature>
<dbReference type="SUPFAM" id="SSF46689">
    <property type="entry name" value="Homeodomain-like"/>
    <property type="match status" value="1"/>
</dbReference>
<keyword evidence="5" id="KW-1185">Reference proteome</keyword>
<gene>
    <name evidence="4" type="ORF">EDD29_3911</name>
</gene>
<dbReference type="InterPro" id="IPR001647">
    <property type="entry name" value="HTH_TetR"/>
</dbReference>
<protein>
    <submittedName>
        <fullName evidence="4">TetR family transcriptional regulator</fullName>
    </submittedName>
</protein>
<dbReference type="InterPro" id="IPR009057">
    <property type="entry name" value="Homeodomain-like_sf"/>
</dbReference>
<reference evidence="4 5" key="1">
    <citation type="submission" date="2018-11" db="EMBL/GenBank/DDBJ databases">
        <title>Sequencing the genomes of 1000 actinobacteria strains.</title>
        <authorList>
            <person name="Klenk H.-P."/>
        </authorList>
    </citation>
    <scope>NUCLEOTIDE SEQUENCE [LARGE SCALE GENOMIC DNA]</scope>
    <source>
        <strain evidence="4 5">DSM 44254</strain>
    </source>
</reference>
<evidence type="ECO:0000313" key="4">
    <source>
        <dbReference type="EMBL" id="ROO86347.1"/>
    </source>
</evidence>
<sequence length="201" mass="21297">MQTRAKLRAAVLDLASRAPVEEITVSDLTKKAGINRSTFYKHASSPADLLRRVIWDELDGLRAEIFALAAPGTALSEALEHGLHGLAEHVVRFSALYTTGLVDHSSGALHALLNEHSIASFTALLEGRADRMPPGASGDAVSVAMYSAFLAHGVTGVMESWLRTTGTGDPGLFVATVLAVLPPWLTGAEGTSHRSQERSTS</sequence>
<proteinExistence type="predicted"/>
<accession>A0A3N1CYI2</accession>
<dbReference type="Proteomes" id="UP000272400">
    <property type="component" value="Unassembled WGS sequence"/>
</dbReference>
<feature type="domain" description="HTH tetR-type" evidence="3">
    <location>
        <begin position="1"/>
        <end position="61"/>
    </location>
</feature>
<dbReference type="PANTHER" id="PTHR43479:SF11">
    <property type="entry name" value="ACREF_ENVCD OPERON REPRESSOR-RELATED"/>
    <property type="match status" value="1"/>
</dbReference>
<organism evidence="4 5">
    <name type="scientific">Actinocorallia herbida</name>
    <dbReference type="NCBI Taxonomy" id="58109"/>
    <lineage>
        <taxon>Bacteria</taxon>
        <taxon>Bacillati</taxon>
        <taxon>Actinomycetota</taxon>
        <taxon>Actinomycetes</taxon>
        <taxon>Streptosporangiales</taxon>
        <taxon>Thermomonosporaceae</taxon>
        <taxon>Actinocorallia</taxon>
    </lineage>
</organism>
<evidence type="ECO:0000313" key="5">
    <source>
        <dbReference type="Proteomes" id="UP000272400"/>
    </source>
</evidence>
<dbReference type="InterPro" id="IPR050624">
    <property type="entry name" value="HTH-type_Tx_Regulator"/>
</dbReference>
<evidence type="ECO:0000256" key="1">
    <source>
        <dbReference type="ARBA" id="ARBA00023125"/>
    </source>
</evidence>
<evidence type="ECO:0000259" key="3">
    <source>
        <dbReference type="PROSITE" id="PS50977"/>
    </source>
</evidence>
<name>A0A3N1CYI2_9ACTN</name>
<dbReference type="PROSITE" id="PS50977">
    <property type="entry name" value="HTH_TETR_2"/>
    <property type="match status" value="1"/>
</dbReference>
<dbReference type="AlphaFoldDB" id="A0A3N1CYI2"/>
<dbReference type="PANTHER" id="PTHR43479">
    <property type="entry name" value="ACREF/ENVCD OPERON REPRESSOR-RELATED"/>
    <property type="match status" value="1"/>
</dbReference>
<evidence type="ECO:0000256" key="2">
    <source>
        <dbReference type="PROSITE-ProRule" id="PRU00335"/>
    </source>
</evidence>
<comment type="caution">
    <text evidence="4">The sequence shown here is derived from an EMBL/GenBank/DDBJ whole genome shotgun (WGS) entry which is preliminary data.</text>
</comment>
<dbReference type="Gene3D" id="1.10.357.10">
    <property type="entry name" value="Tetracycline Repressor, domain 2"/>
    <property type="match status" value="1"/>
</dbReference>
<keyword evidence="1 2" id="KW-0238">DNA-binding</keyword>
<dbReference type="EMBL" id="RJKE01000001">
    <property type="protein sequence ID" value="ROO86347.1"/>
    <property type="molecule type" value="Genomic_DNA"/>
</dbReference>